<comment type="similarity">
    <text evidence="1">Belongs to the short-chain dehydrogenases/reductases (SDR) family.</text>
</comment>
<evidence type="ECO:0000313" key="5">
    <source>
        <dbReference type="Proteomes" id="UP001140510"/>
    </source>
</evidence>
<organism evidence="4 5">
    <name type="scientific">Didymella pomorum</name>
    <dbReference type="NCBI Taxonomy" id="749634"/>
    <lineage>
        <taxon>Eukaryota</taxon>
        <taxon>Fungi</taxon>
        <taxon>Dikarya</taxon>
        <taxon>Ascomycota</taxon>
        <taxon>Pezizomycotina</taxon>
        <taxon>Dothideomycetes</taxon>
        <taxon>Pleosporomycetidae</taxon>
        <taxon>Pleosporales</taxon>
        <taxon>Pleosporineae</taxon>
        <taxon>Didymellaceae</taxon>
        <taxon>Didymella</taxon>
    </lineage>
</organism>
<dbReference type="Proteomes" id="UP001140510">
    <property type="component" value="Unassembled WGS sequence"/>
</dbReference>
<evidence type="ECO:0000256" key="1">
    <source>
        <dbReference type="ARBA" id="ARBA00006484"/>
    </source>
</evidence>
<dbReference type="PANTHER" id="PTHR43544:SF7">
    <property type="entry name" value="NADB-LER2"/>
    <property type="match status" value="1"/>
</dbReference>
<dbReference type="EMBL" id="JAPEVA010000141">
    <property type="protein sequence ID" value="KAJ4398041.1"/>
    <property type="molecule type" value="Genomic_DNA"/>
</dbReference>
<dbReference type="GO" id="GO:0016491">
    <property type="term" value="F:oxidoreductase activity"/>
    <property type="evidence" value="ECO:0007669"/>
    <property type="project" value="UniProtKB-KW"/>
</dbReference>
<evidence type="ECO:0000256" key="3">
    <source>
        <dbReference type="ARBA" id="ARBA00023002"/>
    </source>
</evidence>
<dbReference type="PRINTS" id="PR00081">
    <property type="entry name" value="GDHRDH"/>
</dbReference>
<protein>
    <submittedName>
        <fullName evidence="4">Uncharacterized protein</fullName>
    </submittedName>
</protein>
<dbReference type="InterPro" id="IPR051468">
    <property type="entry name" value="Fungal_SecMetab_SDRs"/>
</dbReference>
<sequence length="192" mass="20187">MSPTTHVLITGASRGIGKGLVAAYLNSFNTTVVAAVRNIASADSLRSLPKASGSRLVVININVASADSIKRGITSMELEHKIDSLDVVLANAGIAAVSPGLSEIDVGDIQPFLNINAYGQLELFKAVAPLLRRSSSGAPSKFMYIIVATDMAQIAFDSLKGKIDFDFAGQAVSVEQSCQNILEIVSAPLQRI</sequence>
<keyword evidence="5" id="KW-1185">Reference proteome</keyword>
<keyword evidence="2" id="KW-0521">NADP</keyword>
<evidence type="ECO:0000313" key="4">
    <source>
        <dbReference type="EMBL" id="KAJ4398041.1"/>
    </source>
</evidence>
<comment type="caution">
    <text evidence="4">The sequence shown here is derived from an EMBL/GenBank/DDBJ whole genome shotgun (WGS) entry which is preliminary data.</text>
</comment>
<dbReference type="Pfam" id="PF00106">
    <property type="entry name" value="adh_short"/>
    <property type="match status" value="1"/>
</dbReference>
<dbReference type="GO" id="GO:0005737">
    <property type="term" value="C:cytoplasm"/>
    <property type="evidence" value="ECO:0007669"/>
    <property type="project" value="TreeGrafter"/>
</dbReference>
<proteinExistence type="inferred from homology"/>
<gene>
    <name evidence="4" type="ORF">N0V91_010506</name>
</gene>
<evidence type="ECO:0000256" key="2">
    <source>
        <dbReference type="ARBA" id="ARBA00022857"/>
    </source>
</evidence>
<dbReference type="InterPro" id="IPR002347">
    <property type="entry name" value="SDR_fam"/>
</dbReference>
<dbReference type="PANTHER" id="PTHR43544">
    <property type="entry name" value="SHORT-CHAIN DEHYDROGENASE/REDUCTASE"/>
    <property type="match status" value="1"/>
</dbReference>
<dbReference type="AlphaFoldDB" id="A0A9W8Z731"/>
<dbReference type="Gene3D" id="3.40.50.720">
    <property type="entry name" value="NAD(P)-binding Rossmann-like Domain"/>
    <property type="match status" value="1"/>
</dbReference>
<keyword evidence="3" id="KW-0560">Oxidoreductase</keyword>
<name>A0A9W8Z731_9PLEO</name>
<dbReference type="OrthoDB" id="9876299at2759"/>
<accession>A0A9W8Z731</accession>
<reference evidence="4" key="1">
    <citation type="submission" date="2022-10" db="EMBL/GenBank/DDBJ databases">
        <title>Tapping the CABI collections for fungal endophytes: first genome assemblies for Collariella, Neodidymelliopsis, Ascochyta clinopodiicola, Didymella pomorum, Didymosphaeria variabile, Neocosmospora piperis and Neocucurbitaria cava.</title>
        <authorList>
            <person name="Hill R."/>
        </authorList>
    </citation>
    <scope>NUCLEOTIDE SEQUENCE</scope>
    <source>
        <strain evidence="4">IMI 355091</strain>
    </source>
</reference>
<dbReference type="InterPro" id="IPR036291">
    <property type="entry name" value="NAD(P)-bd_dom_sf"/>
</dbReference>
<dbReference type="SUPFAM" id="SSF51735">
    <property type="entry name" value="NAD(P)-binding Rossmann-fold domains"/>
    <property type="match status" value="1"/>
</dbReference>